<feature type="binding site" evidence="9">
    <location>
        <position position="274"/>
    </location>
    <ligand>
        <name>substrate</name>
    </ligand>
</feature>
<organism evidence="13 14">
    <name type="scientific">Actinomadura rudentiformis</name>
    <dbReference type="NCBI Taxonomy" id="359158"/>
    <lineage>
        <taxon>Bacteria</taxon>
        <taxon>Bacillati</taxon>
        <taxon>Actinomycetota</taxon>
        <taxon>Actinomycetes</taxon>
        <taxon>Streptosporangiales</taxon>
        <taxon>Thermomonosporaceae</taxon>
        <taxon>Actinomadura</taxon>
    </lineage>
</organism>
<dbReference type="AlphaFoldDB" id="A0A6H9YNI3"/>
<dbReference type="OrthoDB" id="309899at2"/>
<keyword evidence="2 11" id="KW-0378">Hydrolase</keyword>
<dbReference type="GO" id="GO:0004553">
    <property type="term" value="F:hydrolase activity, hydrolyzing O-glycosyl compounds"/>
    <property type="evidence" value="ECO:0007669"/>
    <property type="project" value="InterPro"/>
</dbReference>
<name>A0A6H9YNI3_9ACTN</name>
<keyword evidence="1" id="KW-0732">Signal</keyword>
<proteinExistence type="inferred from homology"/>
<dbReference type="InterPro" id="IPR036434">
    <property type="entry name" value="Beta_cellobiohydrolase_sf"/>
</dbReference>
<keyword evidence="3 11" id="KW-0136">Cellulose degradation</keyword>
<accession>A0A6H9YNI3</accession>
<dbReference type="InterPro" id="IPR001524">
    <property type="entry name" value="Glyco_hydro_6_CS"/>
</dbReference>
<dbReference type="PROSITE" id="PS00655">
    <property type="entry name" value="GLYCOSYL_HYDROL_F6_1"/>
    <property type="match status" value="1"/>
</dbReference>
<dbReference type="Gene3D" id="3.20.20.40">
    <property type="entry name" value="1, 4-beta cellobiohydrolase"/>
    <property type="match status" value="1"/>
</dbReference>
<feature type="binding site" evidence="9">
    <location>
        <position position="247"/>
    </location>
    <ligand>
        <name>substrate</name>
    </ligand>
</feature>
<evidence type="ECO:0000313" key="14">
    <source>
        <dbReference type="Proteomes" id="UP000468735"/>
    </source>
</evidence>
<keyword evidence="14" id="KW-1185">Reference proteome</keyword>
<evidence type="ECO:0000256" key="1">
    <source>
        <dbReference type="ARBA" id="ARBA00022729"/>
    </source>
</evidence>
<dbReference type="InterPro" id="IPR016288">
    <property type="entry name" value="Beta_cellobiohydrolase"/>
</dbReference>
<feature type="active site" description="Proton donor" evidence="8">
    <location>
        <position position="201"/>
    </location>
</feature>
<evidence type="ECO:0000256" key="5">
    <source>
        <dbReference type="ARBA" id="ARBA00023277"/>
    </source>
</evidence>
<dbReference type="SUPFAM" id="SSF51989">
    <property type="entry name" value="Glycosyl hydrolases family 6, cellulases"/>
    <property type="match status" value="1"/>
</dbReference>
<evidence type="ECO:0000256" key="8">
    <source>
        <dbReference type="PIRSR" id="PIRSR001100-1"/>
    </source>
</evidence>
<protein>
    <recommendedName>
        <fullName evidence="11">Glucanase</fullName>
        <ecNumber evidence="11">3.2.1.-</ecNumber>
    </recommendedName>
</protein>
<feature type="region of interest" description="Disordered" evidence="12">
    <location>
        <begin position="1"/>
        <end position="29"/>
    </location>
</feature>
<keyword evidence="6 11" id="KW-0326">Glycosidase</keyword>
<feature type="binding site" evidence="9">
    <location>
        <position position="126"/>
    </location>
    <ligand>
        <name>substrate</name>
    </ligand>
</feature>
<dbReference type="PANTHER" id="PTHR34876:SF4">
    <property type="entry name" value="1,4-BETA-D-GLUCAN CELLOBIOHYDROLASE C-RELATED"/>
    <property type="match status" value="1"/>
</dbReference>
<evidence type="ECO:0000256" key="2">
    <source>
        <dbReference type="ARBA" id="ARBA00022801"/>
    </source>
</evidence>
<comment type="caution">
    <text evidence="13">The sequence shown here is derived from an EMBL/GenBank/DDBJ whole genome shotgun (WGS) entry which is preliminary data.</text>
</comment>
<evidence type="ECO:0000256" key="7">
    <source>
        <dbReference type="ARBA" id="ARBA00023326"/>
    </source>
</evidence>
<dbReference type="EMBL" id="WBMT01000030">
    <property type="protein sequence ID" value="KAB2340426.1"/>
    <property type="molecule type" value="Genomic_DNA"/>
</dbReference>
<feature type="active site" evidence="10">
    <location>
        <position position="163"/>
    </location>
</feature>
<keyword evidence="5 11" id="KW-0119">Carbohydrate metabolism</keyword>
<evidence type="ECO:0000313" key="13">
    <source>
        <dbReference type="EMBL" id="KAB2340426.1"/>
    </source>
</evidence>
<reference evidence="13 14" key="1">
    <citation type="submission" date="2019-09" db="EMBL/GenBank/DDBJ databases">
        <title>Actinomadura physcomitrii sp. nov., a novel actinomycete isolated from moss [Physcomitrium sphaericum (Ludw) Fuernr].</title>
        <authorList>
            <person name="Zhuang X."/>
            <person name="Liu C."/>
        </authorList>
    </citation>
    <scope>NUCLEOTIDE SEQUENCE [LARGE SCALE GENOMIC DNA]</scope>
    <source>
        <strain evidence="13 14">HMC1</strain>
    </source>
</reference>
<evidence type="ECO:0000256" key="10">
    <source>
        <dbReference type="PROSITE-ProRule" id="PRU10056"/>
    </source>
</evidence>
<dbReference type="PANTHER" id="PTHR34876">
    <property type="match status" value="1"/>
</dbReference>
<dbReference type="Pfam" id="PF01341">
    <property type="entry name" value="Glyco_hydro_6"/>
    <property type="match status" value="1"/>
</dbReference>
<evidence type="ECO:0000256" key="6">
    <source>
        <dbReference type="ARBA" id="ARBA00023295"/>
    </source>
</evidence>
<keyword evidence="7 11" id="KW-0624">Polysaccharide degradation</keyword>
<dbReference type="EC" id="3.2.1.-" evidence="11"/>
<dbReference type="Proteomes" id="UP000468735">
    <property type="component" value="Unassembled WGS sequence"/>
</dbReference>
<evidence type="ECO:0000256" key="9">
    <source>
        <dbReference type="PIRSR" id="PIRSR001100-2"/>
    </source>
</evidence>
<dbReference type="PRINTS" id="PR00733">
    <property type="entry name" value="GLHYDRLASE6"/>
</dbReference>
<feature type="active site" description="Proton acceptor" evidence="8">
    <location>
        <position position="344"/>
    </location>
</feature>
<evidence type="ECO:0000256" key="4">
    <source>
        <dbReference type="ARBA" id="ARBA00023157"/>
    </source>
</evidence>
<feature type="binding site" evidence="9">
    <location>
        <position position="313"/>
    </location>
    <ligand>
        <name>substrate</name>
    </ligand>
</feature>
<dbReference type="PIRSF" id="PIRSF001100">
    <property type="entry name" value="Beta_cellobiohydrolase"/>
    <property type="match status" value="1"/>
</dbReference>
<evidence type="ECO:0000256" key="12">
    <source>
        <dbReference type="SAM" id="MobiDB-lite"/>
    </source>
</evidence>
<sequence length="371" mass="38691">MPGPGTRRDKRTPAIAPWQGSAPAMTPDDEGTPVLPALRRWIITAAAVLPASTAALSGAYFTGQQPQAATKVGAVSHAAPAARAIDAANLYVDPTSNPARWVAANPGDSRAARIKTAIADQPIAKWFGNWDSDVTAAVSNYVGRAQQTGAIPMLVAYNVPGRDCGSHSGGGAGSPAAYRTWIGQFATAIGSRQAIVVVEPDAVAQLDCLPNDTERQTRLDLLKYGVQQLKAKAPNAWVYLDAANAKWIPAATMAQRLRAAGIADARGFSVNVSNYYTTEESVVYAKAVNAGLSSGKTFVVDTSRNGNGSNGEWCNPAGRKLGTPPREGTDAELELWVKVPGDSDGDCGIGAGIPAGQFSPDLAIRLINGTR</sequence>
<gene>
    <name evidence="13" type="ORF">F8566_45415</name>
</gene>
<evidence type="ECO:0000256" key="3">
    <source>
        <dbReference type="ARBA" id="ARBA00023001"/>
    </source>
</evidence>
<comment type="similarity">
    <text evidence="11">Belongs to the glycosyl hydrolase family 6.</text>
</comment>
<evidence type="ECO:0000256" key="11">
    <source>
        <dbReference type="RuleBase" id="RU361186"/>
    </source>
</evidence>
<dbReference type="GO" id="GO:0030245">
    <property type="term" value="P:cellulose catabolic process"/>
    <property type="evidence" value="ECO:0007669"/>
    <property type="project" value="UniProtKB-KW"/>
</dbReference>
<feature type="binding site" evidence="9">
    <location>
        <position position="338"/>
    </location>
    <ligand>
        <name>substrate</name>
    </ligand>
</feature>
<keyword evidence="4" id="KW-1015">Disulfide bond</keyword>